<name>A0A4R7I1S8_9ACTN</name>
<comment type="caution">
    <text evidence="1">The sequence shown here is derived from an EMBL/GenBank/DDBJ whole genome shotgun (WGS) entry which is preliminary data.</text>
</comment>
<dbReference type="OrthoDB" id="530515at2"/>
<keyword evidence="2" id="KW-1185">Reference proteome</keyword>
<dbReference type="EMBL" id="SOAU01000001">
    <property type="protein sequence ID" value="TDT16829.1"/>
    <property type="molecule type" value="Genomic_DNA"/>
</dbReference>
<organism evidence="1 2">
    <name type="scientific">Ilumatobacter fluminis</name>
    <dbReference type="NCBI Taxonomy" id="467091"/>
    <lineage>
        <taxon>Bacteria</taxon>
        <taxon>Bacillati</taxon>
        <taxon>Actinomycetota</taxon>
        <taxon>Acidimicrobiia</taxon>
        <taxon>Acidimicrobiales</taxon>
        <taxon>Ilumatobacteraceae</taxon>
        <taxon>Ilumatobacter</taxon>
    </lineage>
</organism>
<gene>
    <name evidence="1" type="ORF">BDK89_2427</name>
</gene>
<accession>A0A4R7I1S8</accession>
<evidence type="ECO:0000313" key="2">
    <source>
        <dbReference type="Proteomes" id="UP000294558"/>
    </source>
</evidence>
<dbReference type="RefSeq" id="WP_133869165.1">
    <property type="nucleotide sequence ID" value="NZ_SOAU01000001.1"/>
</dbReference>
<dbReference type="AlphaFoldDB" id="A0A4R7I1S8"/>
<evidence type="ECO:0000313" key="1">
    <source>
        <dbReference type="EMBL" id="TDT16829.1"/>
    </source>
</evidence>
<reference evidence="1 2" key="1">
    <citation type="submission" date="2019-03" db="EMBL/GenBank/DDBJ databases">
        <title>Sequencing the genomes of 1000 actinobacteria strains.</title>
        <authorList>
            <person name="Klenk H.-P."/>
        </authorList>
    </citation>
    <scope>NUCLEOTIDE SEQUENCE [LARGE SCALE GENOMIC DNA]</scope>
    <source>
        <strain evidence="1 2">DSM 18936</strain>
    </source>
</reference>
<evidence type="ECO:0008006" key="3">
    <source>
        <dbReference type="Google" id="ProtNLM"/>
    </source>
</evidence>
<protein>
    <recommendedName>
        <fullName evidence="3">PH (Pleckstrin Homology) domain-containing protein</fullName>
    </recommendedName>
</protein>
<dbReference type="Proteomes" id="UP000294558">
    <property type="component" value="Unassembled WGS sequence"/>
</dbReference>
<sequence length="113" mass="12312">MESMSVNQHEVVIELSRFEKVMGFLGDLHIPRSAIESVTVVDDPHGELSGFRAPGLSVPGHTKIGTWRGKGKRIVAVIRKEQRALVIDTPELDTTRFIVTADDPDALAAALVP</sequence>
<proteinExistence type="predicted"/>